<dbReference type="EMBL" id="JAHUZD010000019">
    <property type="protein sequence ID" value="KAI3406930.1"/>
    <property type="molecule type" value="Genomic_DNA"/>
</dbReference>
<comment type="caution">
    <text evidence="9">The sequence shown here is derived from an EMBL/GenBank/DDBJ whole genome shotgun (WGS) entry which is preliminary data.</text>
</comment>
<evidence type="ECO:0000259" key="8">
    <source>
        <dbReference type="Pfam" id="PF04042"/>
    </source>
</evidence>
<reference evidence="9" key="1">
    <citation type="journal article" date="2022" name="DNA Res.">
        <title>Genome analysis of five recently described species of the CUG-Ser clade uncovers Candida theae as a new hybrid lineage with pathogenic potential in the Candida parapsilosis species complex.</title>
        <authorList>
            <person name="Mixao V."/>
            <person name="Del Olmo V."/>
            <person name="Hegedusova E."/>
            <person name="Saus E."/>
            <person name="Pryszcz L."/>
            <person name="Cillingova A."/>
            <person name="Nosek J."/>
            <person name="Gabaldon T."/>
        </authorList>
    </citation>
    <scope>NUCLEOTIDE SEQUENCE</scope>
    <source>
        <strain evidence="9">CBS 10844</strain>
    </source>
</reference>
<dbReference type="PANTHER" id="PTHR12708">
    <property type="entry name" value="DNA POLYMERASE EPSILON SUBUNIT B"/>
    <property type="match status" value="1"/>
</dbReference>
<dbReference type="Proteomes" id="UP001202479">
    <property type="component" value="Unassembled WGS sequence"/>
</dbReference>
<evidence type="ECO:0000256" key="5">
    <source>
        <dbReference type="ARBA" id="ARBA00023125"/>
    </source>
</evidence>
<evidence type="ECO:0000256" key="6">
    <source>
        <dbReference type="ARBA" id="ARBA00023242"/>
    </source>
</evidence>
<feature type="domain" description="DNA polymerase alpha/delta/epsilon subunit B" evidence="8">
    <location>
        <begin position="367"/>
        <end position="623"/>
    </location>
</feature>
<keyword evidence="4" id="KW-0235">DNA replication</keyword>
<dbReference type="GO" id="GO:0006261">
    <property type="term" value="P:DNA-templated DNA replication"/>
    <property type="evidence" value="ECO:0007669"/>
    <property type="project" value="InterPro"/>
</dbReference>
<dbReference type="InterPro" id="IPR007185">
    <property type="entry name" value="DNA_pol_a/d/e_bsu"/>
</dbReference>
<evidence type="ECO:0000256" key="1">
    <source>
        <dbReference type="ARBA" id="ARBA00004123"/>
    </source>
</evidence>
<protein>
    <recommendedName>
        <fullName evidence="3">DNA polymerase epsilon subunit B</fullName>
    </recommendedName>
    <alternativeName>
        <fullName evidence="7">DNA polymerase II subunit 2</fullName>
    </alternativeName>
</protein>
<comment type="subcellular location">
    <subcellularLocation>
        <location evidence="1">Nucleus</location>
    </subcellularLocation>
</comment>
<dbReference type="GO" id="GO:0042276">
    <property type="term" value="P:error-prone translesion synthesis"/>
    <property type="evidence" value="ECO:0007669"/>
    <property type="project" value="TreeGrafter"/>
</dbReference>
<dbReference type="GO" id="GO:0008622">
    <property type="term" value="C:epsilon DNA polymerase complex"/>
    <property type="evidence" value="ECO:0007669"/>
    <property type="project" value="InterPro"/>
</dbReference>
<evidence type="ECO:0000256" key="7">
    <source>
        <dbReference type="ARBA" id="ARBA00032930"/>
    </source>
</evidence>
<dbReference type="RefSeq" id="XP_049182675.1">
    <property type="nucleotide sequence ID" value="XM_049323408.1"/>
</dbReference>
<dbReference type="AlphaFoldDB" id="A0AAI9T2F0"/>
<organism evidence="9 10">
    <name type="scientific">Candida oxycetoniae</name>
    <dbReference type="NCBI Taxonomy" id="497107"/>
    <lineage>
        <taxon>Eukaryota</taxon>
        <taxon>Fungi</taxon>
        <taxon>Dikarya</taxon>
        <taxon>Ascomycota</taxon>
        <taxon>Saccharomycotina</taxon>
        <taxon>Pichiomycetes</taxon>
        <taxon>Debaryomycetaceae</taxon>
        <taxon>Candida/Lodderomyces clade</taxon>
        <taxon>Candida</taxon>
    </lineage>
</organism>
<keyword evidence="6" id="KW-0539">Nucleus</keyword>
<evidence type="ECO:0000313" key="10">
    <source>
        <dbReference type="Proteomes" id="UP001202479"/>
    </source>
</evidence>
<dbReference type="GeneID" id="73377839"/>
<gene>
    <name evidence="9" type="ORF">KGF56_000222</name>
</gene>
<proteinExistence type="inferred from homology"/>
<evidence type="ECO:0000256" key="2">
    <source>
        <dbReference type="ARBA" id="ARBA00009560"/>
    </source>
</evidence>
<dbReference type="InterPro" id="IPR016266">
    <property type="entry name" value="POLE2"/>
</dbReference>
<accession>A0AAI9T2F0</accession>
<name>A0AAI9T2F0_9ASCO</name>
<comment type="similarity">
    <text evidence="2">Belongs to the DNA polymerase epsilon subunit B family.</text>
</comment>
<dbReference type="PANTHER" id="PTHR12708:SF0">
    <property type="entry name" value="DNA POLYMERASE EPSILON SUBUNIT 2"/>
    <property type="match status" value="1"/>
</dbReference>
<dbReference type="Pfam" id="PF04042">
    <property type="entry name" value="DNA_pol_E_B"/>
    <property type="match status" value="1"/>
</dbReference>
<dbReference type="GO" id="GO:0003677">
    <property type="term" value="F:DNA binding"/>
    <property type="evidence" value="ECO:0007669"/>
    <property type="project" value="UniProtKB-KW"/>
</dbReference>
<sequence length="669" mass="76417">MITQRKPTLPIKLQPSNLRPIVFRTLTKKHGLNINSEALAVLTDIIGQKFGFAWKSTQSQQFLEEIAKYWKLEDRGIFIDSNGLKHVIKDIYRKEDAINMQKATRSDTIVDDDDNNSNSIEDEVEIQWEDYFKFISPNEQPPSRFDKTRKQFIVSIRKEKLPILASLSLNARACVESKNNQYHLIMDRLSRNENFQKSSMTSISNLSALAKDGVILHNEITLIKNMLGRDGQKFLLFGLLSKNSSGEFILEDSTDHIELNLSQALKNQSSFYCAGMFILVEGIYSASGGKSNQNQDYMGGCFYVSNIANPPAERRDKSLEAYGLVDFLGVHRHVVPFNGDKTVKIPKQYKKKLVQIEKSLSNHKLIFLGSDLHFDSPRVIEGLRKFLHKLENSIIEDEGGSESMTPLALVLSGPFSSKPLASSNTSVTGVTNSEMFKSNFDQFTNLLGTFPNVVHTCKIVLVPGENDPWQSTHSLGSFRFNALPQASIPRVFVNRLEKLLPRGNLILAWNPTRINYLSQEIVIFKDNLMNRFKRNDLLLPHDLEMEKDPIEEMGDKERIDQLIQRKDEHISNKIKQARKLVKALLDQGTLQPFENSLRSINLQYDYSLRIEPSPNVIILNDASFDNFEVTYQGCKVVNLTKAVAEGARKFNYLEYYPSFKKFEFKNLYF</sequence>
<keyword evidence="10" id="KW-1185">Reference proteome</keyword>
<evidence type="ECO:0000256" key="4">
    <source>
        <dbReference type="ARBA" id="ARBA00022705"/>
    </source>
</evidence>
<keyword evidence="5" id="KW-0238">DNA-binding</keyword>
<evidence type="ECO:0000256" key="3">
    <source>
        <dbReference type="ARBA" id="ARBA00016011"/>
    </source>
</evidence>
<evidence type="ECO:0000313" key="9">
    <source>
        <dbReference type="EMBL" id="KAI3406930.1"/>
    </source>
</evidence>